<dbReference type="AlphaFoldDB" id="A0A9W6WZ52"/>
<keyword evidence="3" id="KW-1185">Reference proteome</keyword>
<dbReference type="Proteomes" id="UP001165121">
    <property type="component" value="Unassembled WGS sequence"/>
</dbReference>
<gene>
    <name evidence="2" type="ORF">Pfra01_000375100</name>
</gene>
<evidence type="ECO:0000256" key="1">
    <source>
        <dbReference type="SAM" id="MobiDB-lite"/>
    </source>
</evidence>
<evidence type="ECO:0000313" key="3">
    <source>
        <dbReference type="Proteomes" id="UP001165121"/>
    </source>
</evidence>
<sequence length="94" mass="10206">MTVTSAVNLCPLPFAKMPRPSEKSPLLKEPDTASLEDPQPNEGASVWELRVLLVPCKCRSLPIDEGDPLFANGLNSRARRLLAKDVGTGTNLYS</sequence>
<accession>A0A9W6WZ52</accession>
<reference evidence="2" key="1">
    <citation type="submission" date="2023-04" db="EMBL/GenBank/DDBJ databases">
        <title>Phytophthora fragariaefolia NBRC 109709.</title>
        <authorList>
            <person name="Ichikawa N."/>
            <person name="Sato H."/>
            <person name="Tonouchi N."/>
        </authorList>
    </citation>
    <scope>NUCLEOTIDE SEQUENCE</scope>
    <source>
        <strain evidence="2">NBRC 109709</strain>
    </source>
</reference>
<evidence type="ECO:0000313" key="2">
    <source>
        <dbReference type="EMBL" id="GMF23558.1"/>
    </source>
</evidence>
<comment type="caution">
    <text evidence="2">The sequence shown here is derived from an EMBL/GenBank/DDBJ whole genome shotgun (WGS) entry which is preliminary data.</text>
</comment>
<dbReference type="EMBL" id="BSXT01000290">
    <property type="protein sequence ID" value="GMF23558.1"/>
    <property type="molecule type" value="Genomic_DNA"/>
</dbReference>
<organism evidence="2 3">
    <name type="scientific">Phytophthora fragariaefolia</name>
    <dbReference type="NCBI Taxonomy" id="1490495"/>
    <lineage>
        <taxon>Eukaryota</taxon>
        <taxon>Sar</taxon>
        <taxon>Stramenopiles</taxon>
        <taxon>Oomycota</taxon>
        <taxon>Peronosporomycetes</taxon>
        <taxon>Peronosporales</taxon>
        <taxon>Peronosporaceae</taxon>
        <taxon>Phytophthora</taxon>
    </lineage>
</organism>
<protein>
    <submittedName>
        <fullName evidence="2">Unnamed protein product</fullName>
    </submittedName>
</protein>
<feature type="region of interest" description="Disordered" evidence="1">
    <location>
        <begin position="12"/>
        <end position="41"/>
    </location>
</feature>
<feature type="compositionally biased region" description="Basic and acidic residues" evidence="1">
    <location>
        <begin position="19"/>
        <end position="31"/>
    </location>
</feature>
<proteinExistence type="predicted"/>
<name>A0A9W6WZ52_9STRA</name>